<keyword evidence="6" id="KW-1185">Reference proteome</keyword>
<feature type="compositionally biased region" description="Polar residues" evidence="3">
    <location>
        <begin position="25"/>
        <end position="40"/>
    </location>
</feature>
<dbReference type="RefSeq" id="WP_379908687.1">
    <property type="nucleotide sequence ID" value="NZ_JBHSWE010000001.1"/>
</dbReference>
<name>A0ABW1ZYC1_9GAMM</name>
<organism evidence="5 6">
    <name type="scientific">Marinobacterium aestuariivivens</name>
    <dbReference type="NCBI Taxonomy" id="1698799"/>
    <lineage>
        <taxon>Bacteria</taxon>
        <taxon>Pseudomonadati</taxon>
        <taxon>Pseudomonadota</taxon>
        <taxon>Gammaproteobacteria</taxon>
        <taxon>Oceanospirillales</taxon>
        <taxon>Oceanospirillaceae</taxon>
        <taxon>Marinobacterium</taxon>
    </lineage>
</organism>
<dbReference type="InterPro" id="IPR031107">
    <property type="entry name" value="Small_HSP"/>
</dbReference>
<evidence type="ECO:0000256" key="2">
    <source>
        <dbReference type="RuleBase" id="RU003616"/>
    </source>
</evidence>
<evidence type="ECO:0000256" key="1">
    <source>
        <dbReference type="PROSITE-ProRule" id="PRU00285"/>
    </source>
</evidence>
<dbReference type="EMBL" id="JBHSWE010000001">
    <property type="protein sequence ID" value="MFC6670180.1"/>
    <property type="molecule type" value="Genomic_DNA"/>
</dbReference>
<sequence length="191" mass="21729">MNLQKLNPWNWFKHEEGTPAADSQIPIQRSSVDNPPTAGSASHPMMQLHREIDRLFDEAFRGFGLRSLPSIPDWSGMADDATFRPRLNVSSDEKSYEVSLEAPGMTRSDLSLDIKGDVLTIRGEKREEQEDREKHYYRVERRYGMFQRVLSLPDDADIDAIAANMKDGVLKIRIPRREVAEGTVKSVEIGD</sequence>
<gene>
    <name evidence="5" type="ORF">ACFQDL_08850</name>
</gene>
<dbReference type="InterPro" id="IPR008978">
    <property type="entry name" value="HSP20-like_chaperone"/>
</dbReference>
<protein>
    <submittedName>
        <fullName evidence="5">Hsp20/alpha crystallin family protein</fullName>
    </submittedName>
</protein>
<evidence type="ECO:0000313" key="5">
    <source>
        <dbReference type="EMBL" id="MFC6670180.1"/>
    </source>
</evidence>
<feature type="domain" description="SHSP" evidence="4">
    <location>
        <begin position="78"/>
        <end position="191"/>
    </location>
</feature>
<proteinExistence type="inferred from homology"/>
<dbReference type="InterPro" id="IPR002068">
    <property type="entry name" value="A-crystallin/Hsp20_dom"/>
</dbReference>
<dbReference type="PROSITE" id="PS01031">
    <property type="entry name" value="SHSP"/>
    <property type="match status" value="1"/>
</dbReference>
<evidence type="ECO:0000259" key="4">
    <source>
        <dbReference type="PROSITE" id="PS01031"/>
    </source>
</evidence>
<dbReference type="CDD" id="cd06464">
    <property type="entry name" value="ACD_sHsps-like"/>
    <property type="match status" value="1"/>
</dbReference>
<dbReference type="Proteomes" id="UP001596422">
    <property type="component" value="Unassembled WGS sequence"/>
</dbReference>
<dbReference type="PANTHER" id="PTHR11527">
    <property type="entry name" value="HEAT-SHOCK PROTEIN 20 FAMILY MEMBER"/>
    <property type="match status" value="1"/>
</dbReference>
<reference evidence="6" key="1">
    <citation type="journal article" date="2019" name="Int. J. Syst. Evol. Microbiol.">
        <title>The Global Catalogue of Microorganisms (GCM) 10K type strain sequencing project: providing services to taxonomists for standard genome sequencing and annotation.</title>
        <authorList>
            <consortium name="The Broad Institute Genomics Platform"/>
            <consortium name="The Broad Institute Genome Sequencing Center for Infectious Disease"/>
            <person name="Wu L."/>
            <person name="Ma J."/>
        </authorList>
    </citation>
    <scope>NUCLEOTIDE SEQUENCE [LARGE SCALE GENOMIC DNA]</scope>
    <source>
        <strain evidence="6">NBRC 111756</strain>
    </source>
</reference>
<dbReference type="SUPFAM" id="SSF49764">
    <property type="entry name" value="HSP20-like chaperones"/>
    <property type="match status" value="1"/>
</dbReference>
<comment type="caution">
    <text evidence="5">The sequence shown here is derived from an EMBL/GenBank/DDBJ whole genome shotgun (WGS) entry which is preliminary data.</text>
</comment>
<evidence type="ECO:0000313" key="6">
    <source>
        <dbReference type="Proteomes" id="UP001596422"/>
    </source>
</evidence>
<comment type="similarity">
    <text evidence="1 2">Belongs to the small heat shock protein (HSP20) family.</text>
</comment>
<dbReference type="Gene3D" id="2.60.40.790">
    <property type="match status" value="1"/>
</dbReference>
<accession>A0ABW1ZYC1</accession>
<dbReference type="Pfam" id="PF00011">
    <property type="entry name" value="HSP20"/>
    <property type="match status" value="1"/>
</dbReference>
<feature type="region of interest" description="Disordered" evidence="3">
    <location>
        <begin position="17"/>
        <end position="42"/>
    </location>
</feature>
<evidence type="ECO:0000256" key="3">
    <source>
        <dbReference type="SAM" id="MobiDB-lite"/>
    </source>
</evidence>